<accession>A0A378WFT5</accession>
<dbReference type="RefSeq" id="WP_115133471.1">
    <property type="nucleotide sequence ID" value="NZ_UGRS01000001.1"/>
</dbReference>
<organism evidence="2 3">
    <name type="scientific">Neisseria zoodegmatis</name>
    <dbReference type="NCBI Taxonomy" id="326523"/>
    <lineage>
        <taxon>Bacteria</taxon>
        <taxon>Pseudomonadati</taxon>
        <taxon>Pseudomonadota</taxon>
        <taxon>Betaproteobacteria</taxon>
        <taxon>Neisseriales</taxon>
        <taxon>Neisseriaceae</taxon>
        <taxon>Neisseria</taxon>
    </lineage>
</organism>
<gene>
    <name evidence="2" type="ORF">NCTC12229_00581</name>
</gene>
<keyword evidence="1" id="KW-0732">Signal</keyword>
<name>A0A378WFT5_9NEIS</name>
<dbReference type="OrthoDB" id="8685017at2"/>
<evidence type="ECO:0000313" key="3">
    <source>
        <dbReference type="Proteomes" id="UP000254055"/>
    </source>
</evidence>
<evidence type="ECO:0000256" key="1">
    <source>
        <dbReference type="SAM" id="SignalP"/>
    </source>
</evidence>
<evidence type="ECO:0000313" key="2">
    <source>
        <dbReference type="EMBL" id="SUA36169.1"/>
    </source>
</evidence>
<evidence type="ECO:0008006" key="4">
    <source>
        <dbReference type="Google" id="ProtNLM"/>
    </source>
</evidence>
<dbReference type="PROSITE" id="PS51257">
    <property type="entry name" value="PROKAR_LIPOPROTEIN"/>
    <property type="match status" value="1"/>
</dbReference>
<feature type="signal peptide" evidence="1">
    <location>
        <begin position="1"/>
        <end position="18"/>
    </location>
</feature>
<proteinExistence type="predicted"/>
<protein>
    <recommendedName>
        <fullName evidence="4">Lipoprotein</fullName>
    </recommendedName>
</protein>
<reference evidence="2 3" key="1">
    <citation type="submission" date="2018-06" db="EMBL/GenBank/DDBJ databases">
        <authorList>
            <consortium name="Pathogen Informatics"/>
            <person name="Doyle S."/>
        </authorList>
    </citation>
    <scope>NUCLEOTIDE SEQUENCE [LARGE SCALE GENOMIC DNA]</scope>
    <source>
        <strain evidence="2 3">NCTC12229</strain>
    </source>
</reference>
<sequence>MKKTVTALSAALVLAACTSGVPKPRTVPALGQTAGNWFQLTQYDAGGNVIQNSLLAVEQNKDSVRFVQTDALGAPLSRQVLTQKGWSNDGFVMPNAAARRLFGAMLPVLAEDSASVYPDLERRMTTKKGECYHQRGRELWCVLGAMGRWQVTFPDQTTWAVTPIQE</sequence>
<dbReference type="Proteomes" id="UP000254055">
    <property type="component" value="Unassembled WGS sequence"/>
</dbReference>
<feature type="chain" id="PRO_5017060914" description="Lipoprotein" evidence="1">
    <location>
        <begin position="19"/>
        <end position="166"/>
    </location>
</feature>
<dbReference type="AlphaFoldDB" id="A0A378WFT5"/>
<dbReference type="EMBL" id="UGRS01000001">
    <property type="protein sequence ID" value="SUA36169.1"/>
    <property type="molecule type" value="Genomic_DNA"/>
</dbReference>